<dbReference type="PROSITE" id="PS50888">
    <property type="entry name" value="BHLH"/>
    <property type="match status" value="1"/>
</dbReference>
<dbReference type="InterPro" id="IPR011598">
    <property type="entry name" value="bHLH_dom"/>
</dbReference>
<proteinExistence type="predicted"/>
<comment type="caution">
    <text evidence="8">The sequence shown here is derived from an EMBL/GenBank/DDBJ whole genome shotgun (WGS) entry which is preliminary data.</text>
</comment>
<organism evidence="8 9">
    <name type="scientific">Forsythia ovata</name>
    <dbReference type="NCBI Taxonomy" id="205694"/>
    <lineage>
        <taxon>Eukaryota</taxon>
        <taxon>Viridiplantae</taxon>
        <taxon>Streptophyta</taxon>
        <taxon>Embryophyta</taxon>
        <taxon>Tracheophyta</taxon>
        <taxon>Spermatophyta</taxon>
        <taxon>Magnoliopsida</taxon>
        <taxon>eudicotyledons</taxon>
        <taxon>Gunneridae</taxon>
        <taxon>Pentapetalae</taxon>
        <taxon>asterids</taxon>
        <taxon>lamiids</taxon>
        <taxon>Lamiales</taxon>
        <taxon>Oleaceae</taxon>
        <taxon>Forsythieae</taxon>
        <taxon>Forsythia</taxon>
    </lineage>
</organism>
<evidence type="ECO:0000256" key="5">
    <source>
        <dbReference type="ARBA" id="ARBA00023242"/>
    </source>
</evidence>
<evidence type="ECO:0000256" key="4">
    <source>
        <dbReference type="ARBA" id="ARBA00023163"/>
    </source>
</evidence>
<dbReference type="InterPro" id="IPR045239">
    <property type="entry name" value="bHLH95_bHLH"/>
</dbReference>
<protein>
    <submittedName>
        <fullName evidence="8">Transcription factor bHLH</fullName>
    </submittedName>
</protein>
<keyword evidence="5" id="KW-0539">Nucleus</keyword>
<dbReference type="AlphaFoldDB" id="A0ABD1QBM4"/>
<gene>
    <name evidence="8" type="ORF">Fot_49015</name>
</gene>
<keyword evidence="3" id="KW-0238">DNA-binding</keyword>
<dbReference type="Gene3D" id="4.10.280.10">
    <property type="entry name" value="Helix-loop-helix DNA-binding domain"/>
    <property type="match status" value="1"/>
</dbReference>
<comment type="subcellular location">
    <subcellularLocation>
        <location evidence="1">Nucleus</location>
    </subcellularLocation>
</comment>
<evidence type="ECO:0000256" key="1">
    <source>
        <dbReference type="ARBA" id="ARBA00004123"/>
    </source>
</evidence>
<keyword evidence="4" id="KW-0804">Transcription</keyword>
<evidence type="ECO:0000256" key="6">
    <source>
        <dbReference type="SAM" id="MobiDB-lite"/>
    </source>
</evidence>
<dbReference type="InterPro" id="IPR036638">
    <property type="entry name" value="HLH_DNA-bd_sf"/>
</dbReference>
<dbReference type="PANTHER" id="PTHR16223">
    <property type="entry name" value="TRANSCRIPTION FACTOR BHLH83-RELATED"/>
    <property type="match status" value="1"/>
</dbReference>
<reference evidence="9" key="1">
    <citation type="submission" date="2024-07" db="EMBL/GenBank/DDBJ databases">
        <title>Two chromosome-level genome assemblies of Korean endemic species Abeliophyllum distichum and Forsythia ovata (Oleaceae).</title>
        <authorList>
            <person name="Jang H."/>
        </authorList>
    </citation>
    <scope>NUCLEOTIDE SEQUENCE [LARGE SCALE GENOMIC DNA]</scope>
</reference>
<dbReference type="EMBL" id="JBFOLJ010000015">
    <property type="protein sequence ID" value="KAL2473279.1"/>
    <property type="molecule type" value="Genomic_DNA"/>
</dbReference>
<dbReference type="PANTHER" id="PTHR16223:SF238">
    <property type="entry name" value="TRANSCRIPTION FACTOR BHLH114"/>
    <property type="match status" value="1"/>
</dbReference>
<dbReference type="CDD" id="cd11393">
    <property type="entry name" value="bHLH_AtbHLH_like"/>
    <property type="match status" value="1"/>
</dbReference>
<feature type="region of interest" description="Disordered" evidence="6">
    <location>
        <begin position="283"/>
        <end position="305"/>
    </location>
</feature>
<evidence type="ECO:0000256" key="2">
    <source>
        <dbReference type="ARBA" id="ARBA00023015"/>
    </source>
</evidence>
<dbReference type="GO" id="GO:0005634">
    <property type="term" value="C:nucleus"/>
    <property type="evidence" value="ECO:0007669"/>
    <property type="project" value="UniProtKB-SubCell"/>
</dbReference>
<keyword evidence="9" id="KW-1185">Reference proteome</keyword>
<evidence type="ECO:0000313" key="8">
    <source>
        <dbReference type="EMBL" id="KAL2473279.1"/>
    </source>
</evidence>
<evidence type="ECO:0000313" key="9">
    <source>
        <dbReference type="Proteomes" id="UP001604277"/>
    </source>
</evidence>
<dbReference type="GO" id="GO:0003677">
    <property type="term" value="F:DNA binding"/>
    <property type="evidence" value="ECO:0007669"/>
    <property type="project" value="UniProtKB-KW"/>
</dbReference>
<dbReference type="Proteomes" id="UP001604277">
    <property type="component" value="Unassembled WGS sequence"/>
</dbReference>
<name>A0ABD1QBM4_9LAMI</name>
<evidence type="ECO:0000256" key="3">
    <source>
        <dbReference type="ARBA" id="ARBA00023125"/>
    </source>
</evidence>
<evidence type="ECO:0000259" key="7">
    <source>
        <dbReference type="PROSITE" id="PS50888"/>
    </source>
</evidence>
<feature type="domain" description="BHLH" evidence="7">
    <location>
        <begin position="299"/>
        <end position="348"/>
    </location>
</feature>
<accession>A0ABD1QBM4</accession>
<dbReference type="SUPFAM" id="SSF47459">
    <property type="entry name" value="HLH, helix-loop-helix DNA-binding domain"/>
    <property type="match status" value="1"/>
</dbReference>
<sequence>MAEEYFQGEVCGGNWWNLSRNIFGSSLCSSNINEIENFGWPNGMIMDMNTRSNEDSSSPSDGSIVLQDVQKPQQPKSEFIANSNISIGSTLQMMGFEISSSTPDHWNQDLFHENGRISQGNCAHILQENLDSSPNYLQQTGVLNRPQIQKDWNSKNWGQDSSINTSSLLKSLFDTDSQPHDMSLDNRAMNYQSPTSYRMKYSNEFSPSLPQLSPMMKPSMPNKQPANHLQFCNNTHWLNAKAASLNDIRASFLSSTQSQFPSSNSNAKRNLPKGVEEIRELSSVAKKTSSEPALKRPRIETPSPLPTFKVRKEKLGDRITLLQQLVAPFGKTDTASVLYEAIEYIKFLHDQVSVLSTCYKKNGSAIERQQGADKFTDKGGQKGPKEDLKIRGLCLVPISYTFPVAAETGFGGTFR</sequence>
<keyword evidence="2" id="KW-0805">Transcription regulation</keyword>
<dbReference type="InterPro" id="IPR045843">
    <property type="entry name" value="IND-like"/>
</dbReference>